<evidence type="ECO:0000256" key="1">
    <source>
        <dbReference type="SAM" id="Phobius"/>
    </source>
</evidence>
<accession>A0ABV9VAL8</accession>
<sequence length="81" mass="7750">MGTEAGVQPTPVLVTSGAEVAGAVVSLPFLVAPGLVVVFLLLVAGFGGAGRVLAGGEGDGGVTLGLEVLLVLGLPVEPDGE</sequence>
<evidence type="ECO:0008006" key="4">
    <source>
        <dbReference type="Google" id="ProtNLM"/>
    </source>
</evidence>
<comment type="caution">
    <text evidence="2">The sequence shown here is derived from an EMBL/GenBank/DDBJ whole genome shotgun (WGS) entry which is preliminary data.</text>
</comment>
<dbReference type="GeneID" id="31235018"/>
<keyword evidence="1" id="KW-0812">Transmembrane</keyword>
<feature type="transmembrane region" description="Helical" evidence="1">
    <location>
        <begin position="20"/>
        <end position="43"/>
    </location>
</feature>
<dbReference type="Proteomes" id="UP001595908">
    <property type="component" value="Unassembled WGS sequence"/>
</dbReference>
<keyword evidence="1" id="KW-1133">Transmembrane helix</keyword>
<evidence type="ECO:0000313" key="2">
    <source>
        <dbReference type="EMBL" id="MFC4979471.1"/>
    </source>
</evidence>
<gene>
    <name evidence="2" type="ORF">ACFPL4_14025</name>
</gene>
<dbReference type="EMBL" id="JBHSJE010000003">
    <property type="protein sequence ID" value="MFC4979471.1"/>
    <property type="molecule type" value="Genomic_DNA"/>
</dbReference>
<proteinExistence type="predicted"/>
<organism evidence="2 3">
    <name type="scientific">Streptomyces atroolivaceus</name>
    <dbReference type="NCBI Taxonomy" id="66869"/>
    <lineage>
        <taxon>Bacteria</taxon>
        <taxon>Bacillati</taxon>
        <taxon>Actinomycetota</taxon>
        <taxon>Actinomycetes</taxon>
        <taxon>Kitasatosporales</taxon>
        <taxon>Streptomycetaceae</taxon>
        <taxon>Streptomyces</taxon>
    </lineage>
</organism>
<reference evidence="3" key="1">
    <citation type="journal article" date="2019" name="Int. J. Syst. Evol. Microbiol.">
        <title>The Global Catalogue of Microorganisms (GCM) 10K type strain sequencing project: providing services to taxonomists for standard genome sequencing and annotation.</title>
        <authorList>
            <consortium name="The Broad Institute Genomics Platform"/>
            <consortium name="The Broad Institute Genome Sequencing Center for Infectious Disease"/>
            <person name="Wu L."/>
            <person name="Ma J."/>
        </authorList>
    </citation>
    <scope>NUCLEOTIDE SEQUENCE [LARGE SCALE GENOMIC DNA]</scope>
    <source>
        <strain evidence="3">ICMP 257</strain>
    </source>
</reference>
<protein>
    <recommendedName>
        <fullName evidence="4">Secreted protein</fullName>
    </recommendedName>
</protein>
<name>A0ABV9VAL8_STRAZ</name>
<evidence type="ECO:0000313" key="3">
    <source>
        <dbReference type="Proteomes" id="UP001595908"/>
    </source>
</evidence>
<dbReference type="RefSeq" id="WP_157841708.1">
    <property type="nucleotide sequence ID" value="NZ_JBHSJE010000003.1"/>
</dbReference>
<keyword evidence="3" id="KW-1185">Reference proteome</keyword>
<keyword evidence="1" id="KW-0472">Membrane</keyword>